<organism evidence="7 8">
    <name type="scientific">Candidatus Berkelbacteria bacterium Athens1014_28</name>
    <dbReference type="NCBI Taxonomy" id="2017145"/>
    <lineage>
        <taxon>Bacteria</taxon>
        <taxon>Candidatus Berkelbacteria</taxon>
    </lineage>
</organism>
<sequence>MMKKNLNKPYDNFSKNDLILRDHLAADRTILACERTLLAYIRTTLTAFIAGLTIIKFFEGIYYKYLGFAFVVVGVIVTIYGIKSYLKLKLKIEKFTK</sequence>
<dbReference type="Pfam" id="PF02656">
    <property type="entry name" value="DUF202"/>
    <property type="match status" value="1"/>
</dbReference>
<comment type="subcellular location">
    <subcellularLocation>
        <location evidence="1">Endomembrane system</location>
        <topology evidence="1">Multi-pass membrane protein</topology>
    </subcellularLocation>
</comment>
<comment type="caution">
    <text evidence="7">The sequence shown here is derived from an EMBL/GenBank/DDBJ whole genome shotgun (WGS) entry which is preliminary data.</text>
</comment>
<proteinExistence type="predicted"/>
<dbReference type="Proteomes" id="UP000316495">
    <property type="component" value="Unassembled WGS sequence"/>
</dbReference>
<feature type="transmembrane region" description="Helical" evidence="5">
    <location>
        <begin position="37"/>
        <end position="55"/>
    </location>
</feature>
<accession>A0A554LK90</accession>
<evidence type="ECO:0000256" key="1">
    <source>
        <dbReference type="ARBA" id="ARBA00004127"/>
    </source>
</evidence>
<gene>
    <name evidence="7" type="ORF">Athens101428_714</name>
</gene>
<evidence type="ECO:0000256" key="5">
    <source>
        <dbReference type="SAM" id="Phobius"/>
    </source>
</evidence>
<dbReference type="GO" id="GO:0012505">
    <property type="term" value="C:endomembrane system"/>
    <property type="evidence" value="ECO:0007669"/>
    <property type="project" value="UniProtKB-SubCell"/>
</dbReference>
<evidence type="ECO:0000259" key="6">
    <source>
        <dbReference type="Pfam" id="PF02656"/>
    </source>
</evidence>
<keyword evidence="3 5" id="KW-1133">Transmembrane helix</keyword>
<feature type="domain" description="DUF202" evidence="6">
    <location>
        <begin position="28"/>
        <end position="87"/>
    </location>
</feature>
<evidence type="ECO:0000313" key="7">
    <source>
        <dbReference type="EMBL" id="TSC93296.1"/>
    </source>
</evidence>
<evidence type="ECO:0000256" key="2">
    <source>
        <dbReference type="ARBA" id="ARBA00022692"/>
    </source>
</evidence>
<keyword evidence="2 5" id="KW-0812">Transmembrane</keyword>
<reference evidence="7 8" key="1">
    <citation type="submission" date="2017-07" db="EMBL/GenBank/DDBJ databases">
        <title>Mechanisms for carbon and nitrogen cycling indicate functional differentiation within the Candidate Phyla Radiation.</title>
        <authorList>
            <person name="Danczak R.E."/>
            <person name="Johnston M.D."/>
            <person name="Kenah C."/>
            <person name="Slattery M."/>
            <person name="Wrighton K.C."/>
            <person name="Wilkins M.J."/>
        </authorList>
    </citation>
    <scope>NUCLEOTIDE SEQUENCE [LARGE SCALE GENOMIC DNA]</scope>
    <source>
        <strain evidence="7">Athens1014_28</strain>
    </source>
</reference>
<evidence type="ECO:0000256" key="4">
    <source>
        <dbReference type="ARBA" id="ARBA00023136"/>
    </source>
</evidence>
<evidence type="ECO:0000256" key="3">
    <source>
        <dbReference type="ARBA" id="ARBA00022989"/>
    </source>
</evidence>
<keyword evidence="4 5" id="KW-0472">Membrane</keyword>
<evidence type="ECO:0000313" key="8">
    <source>
        <dbReference type="Proteomes" id="UP000316495"/>
    </source>
</evidence>
<name>A0A554LK90_9BACT</name>
<dbReference type="EMBL" id="VMGN01000048">
    <property type="protein sequence ID" value="TSC93296.1"/>
    <property type="molecule type" value="Genomic_DNA"/>
</dbReference>
<feature type="transmembrane region" description="Helical" evidence="5">
    <location>
        <begin position="61"/>
        <end position="82"/>
    </location>
</feature>
<dbReference type="InterPro" id="IPR003807">
    <property type="entry name" value="DUF202"/>
</dbReference>
<dbReference type="AlphaFoldDB" id="A0A554LK90"/>
<protein>
    <submittedName>
        <fullName evidence="7">Putative membrane protein</fullName>
    </submittedName>
</protein>